<keyword evidence="3" id="KW-1185">Reference proteome</keyword>
<feature type="region of interest" description="Disordered" evidence="1">
    <location>
        <begin position="137"/>
        <end position="197"/>
    </location>
</feature>
<feature type="region of interest" description="Disordered" evidence="1">
    <location>
        <begin position="211"/>
        <end position="237"/>
    </location>
</feature>
<dbReference type="Proteomes" id="UP000297777">
    <property type="component" value="Unassembled WGS sequence"/>
</dbReference>
<feature type="compositionally biased region" description="Low complexity" evidence="1">
    <location>
        <begin position="310"/>
        <end position="328"/>
    </location>
</feature>
<feature type="compositionally biased region" description="Polar residues" evidence="1">
    <location>
        <begin position="361"/>
        <end position="377"/>
    </location>
</feature>
<feature type="compositionally biased region" description="Polar residues" evidence="1">
    <location>
        <begin position="101"/>
        <end position="123"/>
    </location>
</feature>
<comment type="caution">
    <text evidence="2">The sequence shown here is derived from an EMBL/GenBank/DDBJ whole genome shotgun (WGS) entry which is preliminary data.</text>
</comment>
<feature type="compositionally biased region" description="Basic and acidic residues" evidence="1">
    <location>
        <begin position="394"/>
        <end position="404"/>
    </location>
</feature>
<evidence type="ECO:0000313" key="3">
    <source>
        <dbReference type="Proteomes" id="UP000297777"/>
    </source>
</evidence>
<feature type="region of interest" description="Disordered" evidence="1">
    <location>
        <begin position="1"/>
        <end position="35"/>
    </location>
</feature>
<reference evidence="2 3" key="1">
    <citation type="submission" date="2017-12" db="EMBL/GenBank/DDBJ databases">
        <title>Comparative genomics of Botrytis spp.</title>
        <authorList>
            <person name="Valero-Jimenez C.A."/>
            <person name="Tapia P."/>
            <person name="Veloso J."/>
            <person name="Silva-Moreno E."/>
            <person name="Staats M."/>
            <person name="Valdes J.H."/>
            <person name="Van Kan J.A.L."/>
        </authorList>
    </citation>
    <scope>NUCLEOTIDE SEQUENCE [LARGE SCALE GENOMIC DNA]</scope>
    <source>
        <strain evidence="2 3">Bt9001</strain>
    </source>
</reference>
<dbReference type="AlphaFoldDB" id="A0A4Z1EZD4"/>
<feature type="compositionally biased region" description="Polar residues" evidence="1">
    <location>
        <begin position="219"/>
        <end position="237"/>
    </location>
</feature>
<organism evidence="2 3">
    <name type="scientific">Botrytis tulipae</name>
    <dbReference type="NCBI Taxonomy" id="87230"/>
    <lineage>
        <taxon>Eukaryota</taxon>
        <taxon>Fungi</taxon>
        <taxon>Dikarya</taxon>
        <taxon>Ascomycota</taxon>
        <taxon>Pezizomycotina</taxon>
        <taxon>Leotiomycetes</taxon>
        <taxon>Helotiales</taxon>
        <taxon>Sclerotiniaceae</taxon>
        <taxon>Botrytis</taxon>
    </lineage>
</organism>
<dbReference type="EMBL" id="PQXH01000051">
    <property type="protein sequence ID" value="TGO14591.1"/>
    <property type="molecule type" value="Genomic_DNA"/>
</dbReference>
<protein>
    <submittedName>
        <fullName evidence="2">Uncharacterized protein</fullName>
    </submittedName>
</protein>
<dbReference type="OrthoDB" id="3559387at2759"/>
<feature type="compositionally biased region" description="Low complexity" evidence="1">
    <location>
        <begin position="149"/>
        <end position="160"/>
    </location>
</feature>
<gene>
    <name evidence="2" type="ORF">BTUL_0051g00570</name>
</gene>
<feature type="compositionally biased region" description="Basic and acidic residues" evidence="1">
    <location>
        <begin position="184"/>
        <end position="193"/>
    </location>
</feature>
<proteinExistence type="predicted"/>
<evidence type="ECO:0000313" key="2">
    <source>
        <dbReference type="EMBL" id="TGO14591.1"/>
    </source>
</evidence>
<accession>A0A4Z1EZD4</accession>
<sequence>MTSPKTTLKPKGKAPASLSRLAAEPIGASSSTPIGTMLSINESTKIKLQLKNKNLVLPTSSEGVPVGASSSTPIGTMSSTNESTKIKLQLKNKNLVLPTSSEGVPVGASSSTPIGTMSSTNESTKIKLQLKNKNLVLPTSSEGAPVGASSSTPTGTMSSTNKSTKIKRQLKNTTSRPSFTGVPKDGRGQERNPSRSYKTQTEILMKTEHQVHENEPAASKTSNGYAAHNNSSPSTVAHTDEIPVEVPSLGNPLEQLPLAKLRSRAKVATTRASPSIQTEKAPSTNPSKIVILKLPPAKLAALSTSTQAVSNGASSKATSSSSNLASSTIEAPPLPIAADPNVTYSSRGRMRFKSQKAKEQGSGNNAVAQSSVAQNAGQKREANEAATSSKKRVKFADTEDHESADTTPTHRVTVARRTLIKIGTRSPLLRSKARAEAVLEASREARSRAHLLAWQEEEEERNRHARAKMGNLVRDWLALEARRDLEAEQANTGAL</sequence>
<evidence type="ECO:0000256" key="1">
    <source>
        <dbReference type="SAM" id="MobiDB-lite"/>
    </source>
</evidence>
<feature type="region of interest" description="Disordered" evidence="1">
    <location>
        <begin position="101"/>
        <end position="125"/>
    </location>
</feature>
<name>A0A4Z1EZD4_9HELO</name>
<feature type="region of interest" description="Disordered" evidence="1">
    <location>
        <begin position="309"/>
        <end position="409"/>
    </location>
</feature>